<feature type="compositionally biased region" description="Polar residues" evidence="1">
    <location>
        <begin position="131"/>
        <end position="154"/>
    </location>
</feature>
<dbReference type="Proteomes" id="UP000019377">
    <property type="component" value="Unassembled WGS sequence"/>
</dbReference>
<dbReference type="OrthoDB" id="2536675at2759"/>
<evidence type="ECO:0000313" key="2">
    <source>
        <dbReference type="EMBL" id="EST07514.1"/>
    </source>
</evidence>
<feature type="compositionally biased region" description="Acidic residues" evidence="1">
    <location>
        <begin position="507"/>
        <end position="517"/>
    </location>
</feature>
<feature type="compositionally biased region" description="Polar residues" evidence="1">
    <location>
        <begin position="424"/>
        <end position="434"/>
    </location>
</feature>
<keyword evidence="3" id="KW-1185">Reference proteome</keyword>
<dbReference type="GeneID" id="27419666"/>
<accession>V5EY11</accession>
<protein>
    <submittedName>
        <fullName evidence="2">Uncharacterized protein</fullName>
    </submittedName>
</protein>
<evidence type="ECO:0000256" key="1">
    <source>
        <dbReference type="SAM" id="MobiDB-lite"/>
    </source>
</evidence>
<dbReference type="OMA" id="RIAFQYV"/>
<dbReference type="eggNOG" id="ENOG502SY8G">
    <property type="taxonomic scope" value="Eukaryota"/>
</dbReference>
<sequence>MWQVWMSDFPGTVFVIVEDTGRSSRAKVWRDWELATKKWKKQKRQEIEARRKRDAQKPSEQHLSSGRTDDGSANTEGTKPEGNPTSTTQADTAAKDENQSEPMDVDAAASITDADAAGAKVEADVSGPSVAPTSEQATIATSLSTEQSTDTTMVDSIDDDPIETAGPKPALRLPSHTRYTVSALTSSMSAMLTSLNLPPPHGAPVGTAGPGAWVPRGAAVSIEGLILEINSSSLNALPGISPALTSVSTADDAVSSSGVDWRVRVGSVMGGGGRSAGAIVEAEFLPISTLLPTSKFMHDFLYSLFPPGLVPMPAPVAGMNAQGAAATSLNGSVTGTPRMGNATLGAANNTAASTTANASSASYTIGGGTTGATPPNRNFNIPVVSDQLWEEVVPRSGEGWRRRIAKRSHQMKVAARVQRRQRKNATTSTQSVNKTRVVAPETNGDDAFGWHTFGSDEEPDAEAHANGDWQDDNDLSSSESETDQVLVTDSIAAAGGLTGTAVTMQQVDEEDDDDDDDRPLGAPAWSNANTRTSSASNLNSASVSVAAAAKKEDTVQLIFQGLRADEKDADDGAGADGWSGIERGRRIAFQYVQMLRAEGII</sequence>
<feature type="compositionally biased region" description="Basic and acidic residues" evidence="1">
    <location>
        <begin position="44"/>
        <end position="60"/>
    </location>
</feature>
<feature type="compositionally biased region" description="Polar residues" evidence="1">
    <location>
        <begin position="61"/>
        <end position="91"/>
    </location>
</feature>
<evidence type="ECO:0000313" key="3">
    <source>
        <dbReference type="Proteomes" id="UP000019377"/>
    </source>
</evidence>
<feature type="region of interest" description="Disordered" evidence="1">
    <location>
        <begin position="38"/>
        <end position="104"/>
    </location>
</feature>
<feature type="region of interest" description="Disordered" evidence="1">
    <location>
        <begin position="507"/>
        <end position="537"/>
    </location>
</feature>
<feature type="region of interest" description="Disordered" evidence="1">
    <location>
        <begin position="411"/>
        <end position="483"/>
    </location>
</feature>
<gene>
    <name evidence="2" type="ORF">PSEUBRA_SCAF2g02597</name>
</gene>
<reference evidence="3" key="1">
    <citation type="journal article" date="2013" name="Genome Announc.">
        <title>Draft genome sequence of Pseudozyma brasiliensis sp. nov. strain GHG001, a high producer of endo-1,4-xylanase isolated from an insect pest of sugarcane.</title>
        <authorList>
            <person name="Oliveira J.V.D.C."/>
            <person name="dos Santos R.A.C."/>
            <person name="Borges T.A."/>
            <person name="Riano-Pachon D.M."/>
            <person name="Goldman G.H."/>
        </authorList>
    </citation>
    <scope>NUCLEOTIDE SEQUENCE [LARGE SCALE GENOMIC DNA]</scope>
    <source>
        <strain evidence="3">GHG001</strain>
    </source>
</reference>
<dbReference type="AlphaFoldDB" id="V5EY11"/>
<proteinExistence type="predicted"/>
<dbReference type="EMBL" id="KI545862">
    <property type="protein sequence ID" value="EST07514.1"/>
    <property type="molecule type" value="Genomic_DNA"/>
</dbReference>
<feature type="region of interest" description="Disordered" evidence="1">
    <location>
        <begin position="119"/>
        <end position="173"/>
    </location>
</feature>
<dbReference type="STRING" id="1365824.V5EY11"/>
<dbReference type="HOGENOM" id="CLU_379055_0_0_1"/>
<organism evidence="2 3">
    <name type="scientific">Kalmanozyma brasiliensis (strain GHG001)</name>
    <name type="common">Yeast</name>
    <name type="synonym">Pseudozyma brasiliensis</name>
    <dbReference type="NCBI Taxonomy" id="1365824"/>
    <lineage>
        <taxon>Eukaryota</taxon>
        <taxon>Fungi</taxon>
        <taxon>Dikarya</taxon>
        <taxon>Basidiomycota</taxon>
        <taxon>Ustilaginomycotina</taxon>
        <taxon>Ustilaginomycetes</taxon>
        <taxon>Ustilaginales</taxon>
        <taxon>Ustilaginaceae</taxon>
        <taxon>Kalmanozyma</taxon>
    </lineage>
</organism>
<feature type="compositionally biased region" description="Low complexity" evidence="1">
    <location>
        <begin position="526"/>
        <end position="537"/>
    </location>
</feature>
<name>V5EY11_KALBG</name>